<dbReference type="OrthoDB" id="414243at2759"/>
<comment type="catalytic activity">
    <reaction evidence="4">
        <text>RX + glutathione = an S-substituted glutathione + a halide anion + H(+)</text>
        <dbReference type="Rhea" id="RHEA:16437"/>
        <dbReference type="ChEBI" id="CHEBI:15378"/>
        <dbReference type="ChEBI" id="CHEBI:16042"/>
        <dbReference type="ChEBI" id="CHEBI:17792"/>
        <dbReference type="ChEBI" id="CHEBI:57925"/>
        <dbReference type="ChEBI" id="CHEBI:90779"/>
        <dbReference type="EC" id="2.5.1.18"/>
    </reaction>
</comment>
<dbReference type="FunFam" id="3.40.30.10:FF:000035">
    <property type="entry name" value="hematopoietic prostaglandin D synthase"/>
    <property type="match status" value="1"/>
</dbReference>
<keyword evidence="2" id="KW-0808">Transferase</keyword>
<evidence type="ECO:0000256" key="3">
    <source>
        <dbReference type="ARBA" id="ARBA00038317"/>
    </source>
</evidence>
<dbReference type="InterPro" id="IPR036282">
    <property type="entry name" value="Glutathione-S-Trfase_C_sf"/>
</dbReference>
<dbReference type="InterPro" id="IPR036249">
    <property type="entry name" value="Thioredoxin-like_sf"/>
</dbReference>
<reference evidence="10" key="2">
    <citation type="submission" date="2020-08" db="EMBL/GenBank/DDBJ databases">
        <authorList>
            <person name="Kikuchi T."/>
        </authorList>
    </citation>
    <scope>NUCLEOTIDE SEQUENCE</scope>
    <source>
        <strain evidence="9">Ka4C1</strain>
    </source>
</reference>
<dbReference type="SUPFAM" id="SSF52833">
    <property type="entry name" value="Thioredoxin-like"/>
    <property type="match status" value="1"/>
</dbReference>
<evidence type="ECO:0000313" key="9">
    <source>
        <dbReference type="EMBL" id="CAD5217678.1"/>
    </source>
</evidence>
<evidence type="ECO:0000313" key="12">
    <source>
        <dbReference type="Proteomes" id="UP000659654"/>
    </source>
</evidence>
<evidence type="ECO:0000256" key="6">
    <source>
        <dbReference type="SAM" id="MobiDB-lite"/>
    </source>
</evidence>
<evidence type="ECO:0000256" key="4">
    <source>
        <dbReference type="ARBA" id="ARBA00047960"/>
    </source>
</evidence>
<evidence type="ECO:0000259" key="8">
    <source>
        <dbReference type="PROSITE" id="PS50405"/>
    </source>
</evidence>
<dbReference type="SFLD" id="SFLDS00019">
    <property type="entry name" value="Glutathione_Transferase_(cytos"/>
    <property type="match status" value="1"/>
</dbReference>
<dbReference type="GO" id="GO:0004602">
    <property type="term" value="F:glutathione peroxidase activity"/>
    <property type="evidence" value="ECO:0007669"/>
    <property type="project" value="UniProtKB-ARBA"/>
</dbReference>
<dbReference type="GO" id="GO:0004364">
    <property type="term" value="F:glutathione transferase activity"/>
    <property type="evidence" value="ECO:0007669"/>
    <property type="project" value="UniProtKB-EC"/>
</dbReference>
<evidence type="ECO:0000256" key="2">
    <source>
        <dbReference type="ARBA" id="ARBA00022679"/>
    </source>
</evidence>
<accession>A0A1I7SVI5</accession>
<dbReference type="Proteomes" id="UP000095284">
    <property type="component" value="Unplaced"/>
</dbReference>
<dbReference type="SMR" id="A0A1I7SVI5"/>
<name>A0A1I7SVI5_BURXY</name>
<dbReference type="SFLD" id="SFLDG01205">
    <property type="entry name" value="AMPS.1"/>
    <property type="match status" value="1"/>
</dbReference>
<reference evidence="13" key="1">
    <citation type="submission" date="2016-11" db="UniProtKB">
        <authorList>
            <consortium name="WormBaseParasite"/>
        </authorList>
    </citation>
    <scope>IDENTIFICATION</scope>
</reference>
<dbReference type="InterPro" id="IPR040079">
    <property type="entry name" value="Glutathione_S-Trfase"/>
</dbReference>
<feature type="region of interest" description="Disordered" evidence="6">
    <location>
        <begin position="51"/>
        <end position="79"/>
    </location>
</feature>
<dbReference type="EMBL" id="CAJFCV020000002">
    <property type="protein sequence ID" value="CAG9101509.1"/>
    <property type="molecule type" value="Genomic_DNA"/>
</dbReference>
<dbReference type="PROSITE" id="PS50405">
    <property type="entry name" value="GST_CTER"/>
    <property type="match status" value="1"/>
</dbReference>
<dbReference type="CDD" id="cd03192">
    <property type="entry name" value="GST_C_Sigma_like"/>
    <property type="match status" value="1"/>
</dbReference>
<dbReference type="Proteomes" id="UP000659654">
    <property type="component" value="Unassembled WGS sequence"/>
</dbReference>
<dbReference type="Gene3D" id="1.20.1050.10">
    <property type="match status" value="1"/>
</dbReference>
<evidence type="ECO:0000256" key="5">
    <source>
        <dbReference type="ARBA" id="ARBA00078118"/>
    </source>
</evidence>
<keyword evidence="12" id="KW-1185">Reference proteome</keyword>
<dbReference type="EC" id="2.5.1.18" evidence="1"/>
<dbReference type="InterPro" id="IPR050213">
    <property type="entry name" value="GST_superfamily"/>
</dbReference>
<proteinExistence type="inferred from homology"/>
<organism evidence="11 13">
    <name type="scientific">Bursaphelenchus xylophilus</name>
    <name type="common">Pinewood nematode worm</name>
    <name type="synonym">Aphelenchoides xylophilus</name>
    <dbReference type="NCBI Taxonomy" id="6326"/>
    <lineage>
        <taxon>Eukaryota</taxon>
        <taxon>Metazoa</taxon>
        <taxon>Ecdysozoa</taxon>
        <taxon>Nematoda</taxon>
        <taxon>Chromadorea</taxon>
        <taxon>Rhabditida</taxon>
        <taxon>Tylenchina</taxon>
        <taxon>Tylenchomorpha</taxon>
        <taxon>Aphelenchoidea</taxon>
        <taxon>Aphelenchoididae</taxon>
        <taxon>Bursaphelenchus</taxon>
    </lineage>
</organism>
<dbReference type="AlphaFoldDB" id="A0A1I7SVI5"/>
<sequence>MALFAAVEPSHLAHSTHVGHSQLADLTTLHPEHHQKKKFKKMGKKFRKIEVGEEPSEANVEGTPEPERSTEVVEEPEEHIPTTEATVVHEHTTIKVVHQKPHKKVDKSPENEVTDFETEPKPKYKLIYFDARGICESIRLLFRYANESFVDERITKKKWLAIKDSTFYGKIPILEVDGKPLAQCYAISRYLARQFGLAGKDDWEAAKLDEAADFHKYVLTELSPYLFVLSGYRSGDRDALRKELFVPVVDKNFPIYNNLLKASNSGFFAKSGVSWVDFVVSEYLTTIRHYEPAILEKYPLLLKFIDRIQTLPQIKEYIKQRNHTPLQFS</sequence>
<dbReference type="GO" id="GO:0006749">
    <property type="term" value="P:glutathione metabolic process"/>
    <property type="evidence" value="ECO:0007669"/>
    <property type="project" value="TreeGrafter"/>
</dbReference>
<evidence type="ECO:0000313" key="10">
    <source>
        <dbReference type="EMBL" id="CAG9101509.1"/>
    </source>
</evidence>
<evidence type="ECO:0000259" key="7">
    <source>
        <dbReference type="PROSITE" id="PS50404"/>
    </source>
</evidence>
<evidence type="ECO:0000313" key="13">
    <source>
        <dbReference type="WBParaSite" id="BXY_1706200.1"/>
    </source>
</evidence>
<dbReference type="EMBL" id="CAJFDI010000002">
    <property type="protein sequence ID" value="CAD5217678.1"/>
    <property type="molecule type" value="Genomic_DNA"/>
</dbReference>
<dbReference type="Gene3D" id="3.40.30.10">
    <property type="entry name" value="Glutaredoxin"/>
    <property type="match status" value="1"/>
</dbReference>
<evidence type="ECO:0000313" key="11">
    <source>
        <dbReference type="Proteomes" id="UP000095284"/>
    </source>
</evidence>
<dbReference type="Proteomes" id="UP000582659">
    <property type="component" value="Unassembled WGS sequence"/>
</dbReference>
<comment type="similarity">
    <text evidence="3">Belongs to the GST superfamily. Sigma family.</text>
</comment>
<dbReference type="Pfam" id="PF02798">
    <property type="entry name" value="GST_N"/>
    <property type="match status" value="1"/>
</dbReference>
<evidence type="ECO:0000256" key="1">
    <source>
        <dbReference type="ARBA" id="ARBA00012452"/>
    </source>
</evidence>
<protein>
    <recommendedName>
        <fullName evidence="1">glutathione transferase</fullName>
        <ecNumber evidence="1">2.5.1.18</ecNumber>
    </recommendedName>
    <alternativeName>
        <fullName evidence="5">GST class-sigma</fullName>
    </alternativeName>
</protein>
<dbReference type="InterPro" id="IPR004045">
    <property type="entry name" value="Glutathione_S-Trfase_N"/>
</dbReference>
<dbReference type="PROSITE" id="PS50404">
    <property type="entry name" value="GST_NTER"/>
    <property type="match status" value="1"/>
</dbReference>
<dbReference type="PANTHER" id="PTHR11571">
    <property type="entry name" value="GLUTATHIONE S-TRANSFERASE"/>
    <property type="match status" value="1"/>
</dbReference>
<dbReference type="FunFam" id="1.20.1050.10:FF:000031">
    <property type="entry name" value="Glutathione S-Transferase"/>
    <property type="match status" value="1"/>
</dbReference>
<dbReference type="Pfam" id="PF14497">
    <property type="entry name" value="GST_C_3"/>
    <property type="match status" value="1"/>
</dbReference>
<dbReference type="SFLD" id="SFLDG00363">
    <property type="entry name" value="AMPS_(cytGST):_Alpha-__Mu-__Pi"/>
    <property type="match status" value="1"/>
</dbReference>
<feature type="domain" description="GST N-terminal" evidence="7">
    <location>
        <begin position="122"/>
        <end position="199"/>
    </location>
</feature>
<dbReference type="InterPro" id="IPR004046">
    <property type="entry name" value="GST_C"/>
</dbReference>
<gene>
    <name evidence="9" type="ORF">BXYJ_LOCUS5155</name>
</gene>
<dbReference type="WBParaSite" id="BXY_1706200.1">
    <property type="protein sequence ID" value="BXY_1706200.1"/>
    <property type="gene ID" value="BXY_1706200"/>
</dbReference>
<feature type="domain" description="GST C-terminal" evidence="8">
    <location>
        <begin position="201"/>
        <end position="326"/>
    </location>
</feature>
<dbReference type="eggNOG" id="KOG1695">
    <property type="taxonomic scope" value="Eukaryota"/>
</dbReference>
<dbReference type="GO" id="GO:0005737">
    <property type="term" value="C:cytoplasm"/>
    <property type="evidence" value="ECO:0007669"/>
    <property type="project" value="UniProtKB-ARBA"/>
</dbReference>
<dbReference type="SUPFAM" id="SSF47616">
    <property type="entry name" value="GST C-terminal domain-like"/>
    <property type="match status" value="1"/>
</dbReference>
<dbReference type="InterPro" id="IPR010987">
    <property type="entry name" value="Glutathione-S-Trfase_C-like"/>
</dbReference>
<dbReference type="CDD" id="cd03039">
    <property type="entry name" value="GST_N_Sigma_like"/>
    <property type="match status" value="1"/>
</dbReference>
<dbReference type="PANTHER" id="PTHR11571:SF224">
    <property type="entry name" value="HEMATOPOIETIC PROSTAGLANDIN D SYNTHASE"/>
    <property type="match status" value="1"/>
</dbReference>